<evidence type="ECO:0000313" key="2">
    <source>
        <dbReference type="Proteomes" id="UP001041814"/>
    </source>
</evidence>
<gene>
    <name evidence="1" type="ORF">CKO43_00550</name>
</gene>
<reference evidence="1" key="1">
    <citation type="submission" date="2017-08" db="EMBL/GenBank/DDBJ databases">
        <authorList>
            <person name="Imhoff J.F."/>
            <person name="Rahn T."/>
            <person name="Kuenzel S."/>
            <person name="Neulinger S.C."/>
        </authorList>
    </citation>
    <scope>NUCLEOTIDE SEQUENCE</scope>
    <source>
        <strain evidence="1">IM 151</strain>
    </source>
</reference>
<evidence type="ECO:0000313" key="1">
    <source>
        <dbReference type="EMBL" id="MBK1711265.1"/>
    </source>
</evidence>
<accession>A0ABS1DNW6</accession>
<proteinExistence type="predicted"/>
<dbReference type="EMBL" id="NRRU01000001">
    <property type="protein sequence ID" value="MBK1711265.1"/>
    <property type="molecule type" value="Genomic_DNA"/>
</dbReference>
<comment type="caution">
    <text evidence="1">The sequence shown here is derived from an EMBL/GenBank/DDBJ whole genome shotgun (WGS) entry which is preliminary data.</text>
</comment>
<protein>
    <submittedName>
        <fullName evidence="1">Uncharacterized protein</fullName>
    </submittedName>
</protein>
<name>A0ABS1DNW6_RUBGE</name>
<organism evidence="1 2">
    <name type="scientific">Rubrivivax gelatinosus</name>
    <name type="common">Rhodocyclus gelatinosus</name>
    <name type="synonym">Rhodopseudomonas gelatinosa</name>
    <dbReference type="NCBI Taxonomy" id="28068"/>
    <lineage>
        <taxon>Bacteria</taxon>
        <taxon>Pseudomonadati</taxon>
        <taxon>Pseudomonadota</taxon>
        <taxon>Betaproteobacteria</taxon>
        <taxon>Burkholderiales</taxon>
        <taxon>Sphaerotilaceae</taxon>
        <taxon>Rubrivivax</taxon>
    </lineage>
</organism>
<keyword evidence="2" id="KW-1185">Reference proteome</keyword>
<dbReference type="RefSeq" id="WP_200377484.1">
    <property type="nucleotide sequence ID" value="NZ_NRRU01000001.1"/>
</dbReference>
<dbReference type="Proteomes" id="UP001041814">
    <property type="component" value="Unassembled WGS sequence"/>
</dbReference>
<sequence>MASTVQQTWQPTRDDLQVSLAELRHRAPRMPASLDEALASPTWHKLIRCHASARLREASARPRTAAVPLRPLPSFDARRAAAGDL</sequence>
<reference evidence="1" key="2">
    <citation type="journal article" date="2020" name="Microorganisms">
        <title>Osmotic Adaptation and Compatible Solute Biosynthesis of Phototrophic Bacteria as Revealed from Genome Analyses.</title>
        <authorList>
            <person name="Imhoff J.F."/>
            <person name="Rahn T."/>
            <person name="Kunzel S."/>
            <person name="Keller A."/>
            <person name="Neulinger S.C."/>
        </authorList>
    </citation>
    <scope>NUCLEOTIDE SEQUENCE</scope>
    <source>
        <strain evidence="1">IM 151</strain>
    </source>
</reference>